<comment type="caution">
    <text evidence="2">The sequence shown here is derived from an EMBL/GenBank/DDBJ whole genome shotgun (WGS) entry which is preliminary data.</text>
</comment>
<gene>
    <name evidence="2" type="ORF">NKR23_g4314</name>
</gene>
<dbReference type="AlphaFoldDB" id="A0AA38RVL0"/>
<feature type="compositionally biased region" description="Polar residues" evidence="1">
    <location>
        <begin position="476"/>
        <end position="486"/>
    </location>
</feature>
<organism evidence="2 3">
    <name type="scientific">Pleurostoma richardsiae</name>
    <dbReference type="NCBI Taxonomy" id="41990"/>
    <lineage>
        <taxon>Eukaryota</taxon>
        <taxon>Fungi</taxon>
        <taxon>Dikarya</taxon>
        <taxon>Ascomycota</taxon>
        <taxon>Pezizomycotina</taxon>
        <taxon>Sordariomycetes</taxon>
        <taxon>Sordariomycetidae</taxon>
        <taxon>Calosphaeriales</taxon>
        <taxon>Pleurostomataceae</taxon>
        <taxon>Pleurostoma</taxon>
    </lineage>
</organism>
<feature type="region of interest" description="Disordered" evidence="1">
    <location>
        <begin position="1"/>
        <end position="125"/>
    </location>
</feature>
<protein>
    <submittedName>
        <fullName evidence="2">Uncharacterized protein</fullName>
    </submittedName>
</protein>
<dbReference type="Proteomes" id="UP001174694">
    <property type="component" value="Unassembled WGS sequence"/>
</dbReference>
<name>A0AA38RVL0_9PEZI</name>
<feature type="compositionally biased region" description="Pro residues" evidence="1">
    <location>
        <begin position="31"/>
        <end position="50"/>
    </location>
</feature>
<feature type="region of interest" description="Disordered" evidence="1">
    <location>
        <begin position="474"/>
        <end position="494"/>
    </location>
</feature>
<evidence type="ECO:0000256" key="1">
    <source>
        <dbReference type="SAM" id="MobiDB-lite"/>
    </source>
</evidence>
<feature type="region of interest" description="Disordered" evidence="1">
    <location>
        <begin position="268"/>
        <end position="292"/>
    </location>
</feature>
<reference evidence="2" key="1">
    <citation type="submission" date="2022-07" db="EMBL/GenBank/DDBJ databases">
        <title>Fungi with potential for degradation of polypropylene.</title>
        <authorList>
            <person name="Gostincar C."/>
        </authorList>
    </citation>
    <scope>NUCLEOTIDE SEQUENCE</scope>
    <source>
        <strain evidence="2">EXF-13308</strain>
    </source>
</reference>
<sequence length="636" mass="70763">MAQPTQPRRRFAPIPFETTYERYRKTIPTSEPTPDPSPRETPSPSPPPSPRVASRETQTPNKEKRRFAPQLVESTRRSRRAGDVGPATKPVDKTDITPHTNHIYSVKSRKKHNRHPGHARRESCDDEISDHVFDLNRRDAEKKLEEIALSAFPNAGARAGGAEHFVVREGSDDDSDISRGRTMIRGPGDKKPSRRNSSEVGWAVKEMQEFSEALAKARGDTMIDSDYGSGSMLSLPDDAMSLTRARPSLGGPLSPIGEHPMPYIPSEPVSSDRRDIESSSYFPPLAQTRSESPPARVIGESFMPYIPSAPPGRAADMAFDGPAPPMPFVSASQIPADTGFRSRPLGGYGGGYGNQEEKMDRDLWRLRNRASPPMLGKEIVFRMCPSPKQTKLEPDQKWDKEIGATVEANRDTTGQFGLWRGYCYTTNSQEALVPAERPAMITTPMPPATPHEHSEPFPGANSYLAPYTLYEEPTPTGAQSAVAPSTSEHRSRAGEPKGLHMLMGLDERLRKEKASADLEERIAAEFDDAFVTQVYNYLSLGYPAMARAYDEELAKISRIGVGELERDDDEVMDQIGSRAKGHLKLEMDADTPDEERCPRWKALKRYIFEWARQHPDLDSISPLAWGVSERRGSWGI</sequence>
<feature type="compositionally biased region" description="Basic residues" evidence="1">
    <location>
        <begin position="107"/>
        <end position="118"/>
    </location>
</feature>
<proteinExistence type="predicted"/>
<dbReference type="EMBL" id="JANBVO010000010">
    <property type="protein sequence ID" value="KAJ9149248.1"/>
    <property type="molecule type" value="Genomic_DNA"/>
</dbReference>
<keyword evidence="3" id="KW-1185">Reference proteome</keyword>
<evidence type="ECO:0000313" key="3">
    <source>
        <dbReference type="Proteomes" id="UP001174694"/>
    </source>
</evidence>
<accession>A0AA38RVL0</accession>
<evidence type="ECO:0000313" key="2">
    <source>
        <dbReference type="EMBL" id="KAJ9149248.1"/>
    </source>
</evidence>
<feature type="region of interest" description="Disordered" evidence="1">
    <location>
        <begin position="170"/>
        <end position="200"/>
    </location>
</feature>